<dbReference type="Proteomes" id="UP000001055">
    <property type="component" value="Unassembled WGS sequence"/>
</dbReference>
<keyword evidence="5 7" id="KW-0378">Hydrolase</keyword>
<proteinExistence type="inferred from homology"/>
<dbReference type="VEuPathDB" id="FungiDB:JI435_000640"/>
<accession>Q0V7F0</accession>
<dbReference type="InterPro" id="IPR001578">
    <property type="entry name" value="Peptidase_C12_UCH"/>
</dbReference>
<keyword evidence="3 7" id="KW-0645">Protease</keyword>
<dbReference type="AlphaFoldDB" id="Q0V7F0"/>
<evidence type="ECO:0000256" key="3">
    <source>
        <dbReference type="ARBA" id="ARBA00022670"/>
    </source>
</evidence>
<evidence type="ECO:0000256" key="2">
    <source>
        <dbReference type="ARBA" id="ARBA00009326"/>
    </source>
</evidence>
<dbReference type="GO" id="GO:0004843">
    <property type="term" value="F:cysteine-type deubiquitinase activity"/>
    <property type="evidence" value="ECO:0000318"/>
    <property type="project" value="GO_Central"/>
</dbReference>
<dbReference type="GO" id="GO:0005737">
    <property type="term" value="C:cytoplasm"/>
    <property type="evidence" value="ECO:0000318"/>
    <property type="project" value="GO_Central"/>
</dbReference>
<feature type="site" description="Important for enzyme activity" evidence="7">
    <location>
        <position position="276"/>
    </location>
</feature>
<dbReference type="MEROPS" id="C12.002"/>
<comment type="catalytic activity">
    <reaction evidence="1 7 8">
        <text>Thiol-dependent hydrolysis of ester, thioester, amide, peptide and isopeptide bonds formed by the C-terminal Gly of ubiquitin (a 76-residue protein attached to proteins as an intracellular targeting signal).</text>
        <dbReference type="EC" id="3.4.19.12"/>
    </reaction>
</comment>
<comment type="similarity">
    <text evidence="2 7 8">Belongs to the peptidase C12 family.</text>
</comment>
<dbReference type="PROSITE" id="PS52048">
    <property type="entry name" value="UCH_DOMAIN"/>
    <property type="match status" value="1"/>
</dbReference>
<dbReference type="eggNOG" id="KOG1415">
    <property type="taxonomic scope" value="Eukaryota"/>
</dbReference>
<dbReference type="PANTHER" id="PTHR10589:SF17">
    <property type="entry name" value="UBIQUITIN CARBOXYL-TERMINAL HYDROLASE"/>
    <property type="match status" value="1"/>
</dbReference>
<gene>
    <name evidence="10" type="ORF">SNOG_00064</name>
</gene>
<dbReference type="GeneID" id="5967606"/>
<dbReference type="RefSeq" id="XP_001790761.1">
    <property type="nucleotide sequence ID" value="XM_001790709.1"/>
</dbReference>
<evidence type="ECO:0000256" key="8">
    <source>
        <dbReference type="RuleBase" id="RU361215"/>
    </source>
</evidence>
<dbReference type="GO" id="GO:0006511">
    <property type="term" value="P:ubiquitin-dependent protein catabolic process"/>
    <property type="evidence" value="ECO:0007669"/>
    <property type="project" value="UniProtKB-UniRule"/>
</dbReference>
<evidence type="ECO:0000256" key="4">
    <source>
        <dbReference type="ARBA" id="ARBA00022786"/>
    </source>
</evidence>
<keyword evidence="6 7" id="KW-0788">Thiol protease</keyword>
<dbReference type="STRING" id="321614.Q0V7F0"/>
<evidence type="ECO:0000256" key="5">
    <source>
        <dbReference type="ARBA" id="ARBA00022801"/>
    </source>
</evidence>
<dbReference type="PRINTS" id="PR00707">
    <property type="entry name" value="UBCTHYDRLASE"/>
</dbReference>
<feature type="site" description="Transition state stabilizer" evidence="7">
    <location>
        <position position="168"/>
    </location>
</feature>
<protein>
    <recommendedName>
        <fullName evidence="8">Ubiquitin carboxyl-terminal hydrolase</fullName>
        <ecNumber evidence="8">3.4.19.12</ecNumber>
    </recommendedName>
</protein>
<evidence type="ECO:0000313" key="11">
    <source>
        <dbReference type="Proteomes" id="UP000001055"/>
    </source>
</evidence>
<evidence type="ECO:0000313" key="10">
    <source>
        <dbReference type="EMBL" id="EAT91559.2"/>
    </source>
</evidence>
<sequence>MPKYMQVATWRPQTLPTPLPINLPYIEASQLERASLGLHLLADFQAASGDSRIIAAFANQSTTFQGGKMNSIPAPPRTYRKHFIPLESNPELFTELIHKLGLSKSLEFQDVLSLDDPDLLAFLPRPAYALILVFPTTELYEKRVRDEDSILQMIDGDLPDGDVLFFKQTINNACGFLQWRSEGQNGHANPEQYLWTLADMHQAPDSIIATIKRIAETLNTEECALALEADSALEKAYAQVARIGDTEAPANAQDEVEYHYICFVKSHENGHVYQLDGDRQQPVDLGAMAVDEDVLSDKCLDVIRSMIASEEGNMNFSLMALVPAAS</sequence>
<feature type="active site" description="Proton donor" evidence="7">
    <location>
        <position position="259"/>
    </location>
</feature>
<dbReference type="InterPro" id="IPR038765">
    <property type="entry name" value="Papain-like_cys_pep_sf"/>
</dbReference>
<dbReference type="PANTHER" id="PTHR10589">
    <property type="entry name" value="UBIQUITIN CARBOXYL-TERMINAL HYDROLASE"/>
    <property type="match status" value="1"/>
</dbReference>
<dbReference type="Pfam" id="PF01088">
    <property type="entry name" value="Peptidase_C12"/>
    <property type="match status" value="1"/>
</dbReference>
<evidence type="ECO:0000256" key="6">
    <source>
        <dbReference type="ARBA" id="ARBA00022807"/>
    </source>
</evidence>
<dbReference type="InParanoid" id="Q0V7F0"/>
<organism evidence="10 11">
    <name type="scientific">Phaeosphaeria nodorum (strain SN15 / ATCC MYA-4574 / FGSC 10173)</name>
    <name type="common">Glume blotch fungus</name>
    <name type="synonym">Parastagonospora nodorum</name>
    <dbReference type="NCBI Taxonomy" id="321614"/>
    <lineage>
        <taxon>Eukaryota</taxon>
        <taxon>Fungi</taxon>
        <taxon>Dikarya</taxon>
        <taxon>Ascomycota</taxon>
        <taxon>Pezizomycotina</taxon>
        <taxon>Dothideomycetes</taxon>
        <taxon>Pleosporomycetidae</taxon>
        <taxon>Pleosporales</taxon>
        <taxon>Pleosporineae</taxon>
        <taxon>Phaeosphaeriaceae</taxon>
        <taxon>Parastagonospora</taxon>
    </lineage>
</organism>
<feature type="active site" description="Nucleophile" evidence="7">
    <location>
        <position position="174"/>
    </location>
</feature>
<keyword evidence="4 7" id="KW-0833">Ubl conjugation pathway</keyword>
<dbReference type="GO" id="GO:0030163">
    <property type="term" value="P:protein catabolic process"/>
    <property type="evidence" value="ECO:0000318"/>
    <property type="project" value="GO_Central"/>
</dbReference>
<dbReference type="InterPro" id="IPR036959">
    <property type="entry name" value="Peptidase_C12_UCH_sf"/>
</dbReference>
<dbReference type="FunFam" id="3.40.532.10:FF:000008">
    <property type="entry name" value="Ubiquitin carboxyl-terminal hydrolase"/>
    <property type="match status" value="1"/>
</dbReference>
<evidence type="ECO:0000256" key="7">
    <source>
        <dbReference type="PROSITE-ProRule" id="PRU01393"/>
    </source>
</evidence>
<dbReference type="Gene3D" id="3.40.532.10">
    <property type="entry name" value="Peptidase C12, ubiquitin carboxyl-terminal hydrolase"/>
    <property type="match status" value="1"/>
</dbReference>
<reference evidence="11" key="1">
    <citation type="journal article" date="2007" name="Plant Cell">
        <title>Dothideomycete-plant interactions illuminated by genome sequencing and EST analysis of the wheat pathogen Stagonospora nodorum.</title>
        <authorList>
            <person name="Hane J.K."/>
            <person name="Lowe R.G."/>
            <person name="Solomon P.S."/>
            <person name="Tan K.C."/>
            <person name="Schoch C.L."/>
            <person name="Spatafora J.W."/>
            <person name="Crous P.W."/>
            <person name="Kodira C."/>
            <person name="Birren B.W."/>
            <person name="Galagan J.E."/>
            <person name="Torriani S.F."/>
            <person name="McDonald B.A."/>
            <person name="Oliver R.P."/>
        </authorList>
    </citation>
    <scope>NUCLEOTIDE SEQUENCE [LARGE SCALE GENOMIC DNA]</scope>
    <source>
        <strain evidence="11">SN15 / ATCC MYA-4574 / FGSC 10173</strain>
    </source>
</reference>
<dbReference type="SUPFAM" id="SSF54001">
    <property type="entry name" value="Cysteine proteinases"/>
    <property type="match status" value="1"/>
</dbReference>
<name>Q0V7F0_PHANO</name>
<evidence type="ECO:0000259" key="9">
    <source>
        <dbReference type="PROSITE" id="PS52048"/>
    </source>
</evidence>
<dbReference type="HOGENOM" id="CLU_054406_0_1_1"/>
<dbReference type="EMBL" id="CH445325">
    <property type="protein sequence ID" value="EAT91559.2"/>
    <property type="molecule type" value="Genomic_DNA"/>
</dbReference>
<feature type="domain" description="UCH catalytic" evidence="9">
    <location>
        <begin position="82"/>
        <end position="323"/>
    </location>
</feature>
<evidence type="ECO:0000256" key="1">
    <source>
        <dbReference type="ARBA" id="ARBA00000707"/>
    </source>
</evidence>
<dbReference type="KEGG" id="pno:SNOG_00064"/>
<dbReference type="EC" id="3.4.19.12" evidence="8"/>
<dbReference type="FunCoup" id="Q0V7F0">
    <property type="interactions" value="511"/>
</dbReference>